<gene>
    <name evidence="3" type="ORF">SAMN05216285_2807</name>
</gene>
<keyword evidence="2" id="KW-1133">Transmembrane helix</keyword>
<protein>
    <submittedName>
        <fullName evidence="3">Uncharacterized protein</fullName>
    </submittedName>
</protein>
<dbReference type="Proteomes" id="UP000183275">
    <property type="component" value="Unassembled WGS sequence"/>
</dbReference>
<evidence type="ECO:0000313" key="4">
    <source>
        <dbReference type="Proteomes" id="UP000183275"/>
    </source>
</evidence>
<dbReference type="STRING" id="1202768.SAMN05216285_2807"/>
<organism evidence="3 4">
    <name type="scientific">Natrinema salifodinae</name>
    <dbReference type="NCBI Taxonomy" id="1202768"/>
    <lineage>
        <taxon>Archaea</taxon>
        <taxon>Methanobacteriati</taxon>
        <taxon>Methanobacteriota</taxon>
        <taxon>Stenosarchaea group</taxon>
        <taxon>Halobacteria</taxon>
        <taxon>Halobacteriales</taxon>
        <taxon>Natrialbaceae</taxon>
        <taxon>Natrinema</taxon>
    </lineage>
</organism>
<name>A0A1I0PQB3_9EURY</name>
<reference evidence="4" key="1">
    <citation type="submission" date="2016-10" db="EMBL/GenBank/DDBJ databases">
        <authorList>
            <person name="Varghese N."/>
        </authorList>
    </citation>
    <scope>NUCLEOTIDE SEQUENCE [LARGE SCALE GENOMIC DNA]</scope>
    <source>
        <strain evidence="4">CGMCC 1.12284</strain>
    </source>
</reference>
<keyword evidence="4" id="KW-1185">Reference proteome</keyword>
<evidence type="ECO:0000313" key="3">
    <source>
        <dbReference type="EMBL" id="SEW16461.1"/>
    </source>
</evidence>
<dbReference type="AlphaFoldDB" id="A0A1I0PQB3"/>
<accession>A0A1I0PQB3</accession>
<keyword evidence="2" id="KW-0812">Transmembrane</keyword>
<proteinExistence type="predicted"/>
<dbReference type="EMBL" id="FOIS01000003">
    <property type="protein sequence ID" value="SEW16461.1"/>
    <property type="molecule type" value="Genomic_DNA"/>
</dbReference>
<feature type="transmembrane region" description="Helical" evidence="2">
    <location>
        <begin position="31"/>
        <end position="50"/>
    </location>
</feature>
<keyword evidence="2" id="KW-0472">Membrane</keyword>
<evidence type="ECO:0000256" key="1">
    <source>
        <dbReference type="SAM" id="MobiDB-lite"/>
    </source>
</evidence>
<feature type="region of interest" description="Disordered" evidence="1">
    <location>
        <begin position="131"/>
        <end position="150"/>
    </location>
</feature>
<sequence>MSLTDTVFLAEPTLGSNTEKYLLVPELGMSMMWQDLVFLAGSVLSIVFLAPTVRDVTARIPLGSSVPSMTIGAIYAATYATMGMSFSALGSFGVATMWSLIVCYRSPGPHDGPANVARFAVSLLRQAHETVTGVSTPAEDEPVASGQSAD</sequence>
<dbReference type="eggNOG" id="arCOG10309">
    <property type="taxonomic scope" value="Archaea"/>
</dbReference>
<evidence type="ECO:0000256" key="2">
    <source>
        <dbReference type="SAM" id="Phobius"/>
    </source>
</evidence>